<accession>A0AA88AQ20</accession>
<dbReference type="Proteomes" id="UP001187192">
    <property type="component" value="Unassembled WGS sequence"/>
</dbReference>
<evidence type="ECO:0000256" key="1">
    <source>
        <dbReference type="SAM" id="SignalP"/>
    </source>
</evidence>
<sequence length="74" mass="8256">MHIGWWWLIGWRVVWHGSWQGGSHGGGWRWVARGLAGRAKVACGQCRWCEGLQLGGSFNGGLGCVGYVTRWVWA</sequence>
<protein>
    <submittedName>
        <fullName evidence="2">Uncharacterized protein</fullName>
    </submittedName>
</protein>
<comment type="caution">
    <text evidence="2">The sequence shown here is derived from an EMBL/GenBank/DDBJ whole genome shotgun (WGS) entry which is preliminary data.</text>
</comment>
<feature type="signal peptide" evidence="1">
    <location>
        <begin position="1"/>
        <end position="16"/>
    </location>
</feature>
<proteinExistence type="predicted"/>
<dbReference type="Gramene" id="FCD_00011971-RA">
    <property type="protein sequence ID" value="FCD_00011971-RA:cds"/>
    <property type="gene ID" value="FCD_00011971"/>
</dbReference>
<reference evidence="2" key="1">
    <citation type="submission" date="2023-07" db="EMBL/GenBank/DDBJ databases">
        <title>draft genome sequence of fig (Ficus carica).</title>
        <authorList>
            <person name="Takahashi T."/>
            <person name="Nishimura K."/>
        </authorList>
    </citation>
    <scope>NUCLEOTIDE SEQUENCE</scope>
</reference>
<organism evidence="2 3">
    <name type="scientific">Ficus carica</name>
    <name type="common">Common fig</name>
    <dbReference type="NCBI Taxonomy" id="3494"/>
    <lineage>
        <taxon>Eukaryota</taxon>
        <taxon>Viridiplantae</taxon>
        <taxon>Streptophyta</taxon>
        <taxon>Embryophyta</taxon>
        <taxon>Tracheophyta</taxon>
        <taxon>Spermatophyta</taxon>
        <taxon>Magnoliopsida</taxon>
        <taxon>eudicotyledons</taxon>
        <taxon>Gunneridae</taxon>
        <taxon>Pentapetalae</taxon>
        <taxon>rosids</taxon>
        <taxon>fabids</taxon>
        <taxon>Rosales</taxon>
        <taxon>Moraceae</taxon>
        <taxon>Ficeae</taxon>
        <taxon>Ficus</taxon>
    </lineage>
</organism>
<feature type="chain" id="PRO_5041676482" evidence="1">
    <location>
        <begin position="17"/>
        <end position="74"/>
    </location>
</feature>
<name>A0AA88AQ20_FICCA</name>
<keyword evidence="3" id="KW-1185">Reference proteome</keyword>
<dbReference type="EMBL" id="BTGU01000027">
    <property type="protein sequence ID" value="GMN47926.1"/>
    <property type="molecule type" value="Genomic_DNA"/>
</dbReference>
<gene>
    <name evidence="2" type="ORF">TIFTF001_017100</name>
</gene>
<evidence type="ECO:0000313" key="2">
    <source>
        <dbReference type="EMBL" id="GMN47926.1"/>
    </source>
</evidence>
<dbReference type="AlphaFoldDB" id="A0AA88AQ20"/>
<evidence type="ECO:0000313" key="3">
    <source>
        <dbReference type="Proteomes" id="UP001187192"/>
    </source>
</evidence>
<keyword evidence="1" id="KW-0732">Signal</keyword>